<evidence type="ECO:0000256" key="22">
    <source>
        <dbReference type="ARBA" id="ARBA00045018"/>
    </source>
</evidence>
<feature type="transmembrane region" description="Helical" evidence="26">
    <location>
        <begin position="347"/>
        <end position="367"/>
    </location>
</feature>
<comment type="subunit">
    <text evidence="24">Homodimer. Interacts with lysosomal protein GLMP (via lumenal domain); the interaction starts while both proteins are still in the endoplasmic reticulum and is required for stabilization of MFSD1 in lysosomes but has no direct effect on its targeting to lysosomes or transporter activity.</text>
</comment>
<evidence type="ECO:0000256" key="26">
    <source>
        <dbReference type="SAM" id="Phobius"/>
    </source>
</evidence>
<comment type="catalytic activity">
    <reaction evidence="11">
        <text>L-alpha-aminoacyl-L-histidine(out) = L-alpha-aminoacyl-L-histidine(in)</text>
        <dbReference type="Rhea" id="RHEA:79375"/>
        <dbReference type="ChEBI" id="CHEBI:229967"/>
    </reaction>
</comment>
<evidence type="ECO:0000256" key="19">
    <source>
        <dbReference type="ARBA" id="ARBA00044919"/>
    </source>
</evidence>
<feature type="coiled-coil region" evidence="25">
    <location>
        <begin position="440"/>
        <end position="467"/>
    </location>
</feature>
<dbReference type="PANTHER" id="PTHR23512">
    <property type="entry name" value="MAJOR FACILITATOR SUPERFAMILY DOMAIN-CONTAINING PROTEIN 1"/>
    <property type="match status" value="1"/>
</dbReference>
<comment type="catalytic activity">
    <reaction evidence="9">
        <text>L-histidyl-glycine(out) = L-histidyl-glycine(in)</text>
        <dbReference type="Rhea" id="RHEA:79395"/>
        <dbReference type="ChEBI" id="CHEBI:229957"/>
    </reaction>
</comment>
<comment type="catalytic activity">
    <reaction evidence="12">
        <text>L-lysyl-L-alpha-amino acid(out) = L-lysyl-L-alpha-amino acid(in)</text>
        <dbReference type="Rhea" id="RHEA:79387"/>
        <dbReference type="ChEBI" id="CHEBI:229965"/>
    </reaction>
</comment>
<dbReference type="Proteomes" id="UP000054937">
    <property type="component" value="Unassembled WGS sequence"/>
</dbReference>
<dbReference type="GO" id="GO:0022857">
    <property type="term" value="F:transmembrane transporter activity"/>
    <property type="evidence" value="ECO:0007669"/>
    <property type="project" value="InterPro"/>
</dbReference>
<evidence type="ECO:0000256" key="24">
    <source>
        <dbReference type="ARBA" id="ARBA00046376"/>
    </source>
</evidence>
<evidence type="ECO:0000256" key="20">
    <source>
        <dbReference type="ARBA" id="ARBA00044924"/>
    </source>
</evidence>
<evidence type="ECO:0000256" key="9">
    <source>
        <dbReference type="ARBA" id="ARBA00044878"/>
    </source>
</evidence>
<sequence length="542" mass="62105">MDYLLEKLKIDKKRAGYLVLIFNSFSLFANSYQVSDFATQQTVYKQQLEEVKNFQYYFNLLFTSSFFVLIIVNIVMGKLCDQFRPGKFIIGACGLSLCSSLLVFAGVVWRDFYLLFLGRFFVSMANTPFLMANNRLLDGFFEKNQKATTTGVCLMMNLMGNYMNLKFTGVITKKYGFIYSQEVILALNFCSFFFCVFVFNLDKKFLNCQYRRKAQEIMESSSSLSSVSQEDLAEQVQLEAKENNSWFAFLRNISPQFICFAFGQGFINVTSSIIEIIGPKYLNVSLNYSIIQAGSVMSVISLVYVVIPLISFGIDEIGKPIYWMIPSALLGIFGFFGLNYFDYSPSFFMGIIGLCFCFRWSTVFSGIDDLIDGDNSSKAFGFMKIISDISGVVVSYTNGILYTKYGSYEPSVNLLCLMCCAGLAFILLSIIFKQRAKYLRKKAKRLIKQQSNECKIQNEKQQILKNKQGLQNQQLNVDESILQNKNNNFNQSQQSQNRFWNRFPSFKKNSNNNTYTEFVDEKSTNDFELGQKFVSKTRTSLD</sequence>
<dbReference type="AlphaFoldDB" id="A0A0V0QLE6"/>
<keyword evidence="7" id="KW-0458">Lysosome</keyword>
<evidence type="ECO:0000256" key="13">
    <source>
        <dbReference type="ARBA" id="ARBA00044893"/>
    </source>
</evidence>
<evidence type="ECO:0000256" key="18">
    <source>
        <dbReference type="ARBA" id="ARBA00044912"/>
    </source>
</evidence>
<dbReference type="InterPro" id="IPR011701">
    <property type="entry name" value="MFS"/>
</dbReference>
<comment type="catalytic activity">
    <reaction evidence="16">
        <text>L-lysyl-L-lysine(out) = L-lysyl-L-lysine(in)</text>
        <dbReference type="Rhea" id="RHEA:79403"/>
        <dbReference type="ChEBI" id="CHEBI:229956"/>
    </reaction>
</comment>
<name>A0A0V0QLE6_PSEPJ</name>
<dbReference type="InterPro" id="IPR036259">
    <property type="entry name" value="MFS_trans_sf"/>
</dbReference>
<dbReference type="InParanoid" id="A0A0V0QLE6"/>
<comment type="catalytic activity">
    <reaction evidence="13">
        <text>L-alpha-aminoacyl-L-lysine(out) = L-alpha-aminoacyl-L-lysine(in)</text>
        <dbReference type="Rhea" id="RHEA:79383"/>
        <dbReference type="ChEBI" id="CHEBI:229966"/>
    </reaction>
</comment>
<reference evidence="27 28" key="1">
    <citation type="journal article" date="2015" name="Sci. Rep.">
        <title>Genome of the facultative scuticociliatosis pathogen Pseudocohnilembus persalinus provides insight into its virulence through horizontal gene transfer.</title>
        <authorList>
            <person name="Xiong J."/>
            <person name="Wang G."/>
            <person name="Cheng J."/>
            <person name="Tian M."/>
            <person name="Pan X."/>
            <person name="Warren A."/>
            <person name="Jiang C."/>
            <person name="Yuan D."/>
            <person name="Miao W."/>
        </authorList>
    </citation>
    <scope>NUCLEOTIDE SEQUENCE [LARGE SCALE GENOMIC DNA]</scope>
    <source>
        <strain evidence="27">36N120E</strain>
    </source>
</reference>
<dbReference type="PANTHER" id="PTHR23512:SF3">
    <property type="entry name" value="MAJOR FACILITATOR SUPERFAMILY DOMAIN-CONTAINING PROTEIN 1"/>
    <property type="match status" value="1"/>
</dbReference>
<comment type="similarity">
    <text evidence="2">Belongs to the major facilitator superfamily.</text>
</comment>
<evidence type="ECO:0000256" key="7">
    <source>
        <dbReference type="ARBA" id="ARBA00023228"/>
    </source>
</evidence>
<evidence type="ECO:0000256" key="25">
    <source>
        <dbReference type="SAM" id="Coils"/>
    </source>
</evidence>
<comment type="catalytic activity">
    <reaction evidence="20">
        <text>L-lysyl-glycine(out) = L-lysyl-glycine(in)</text>
        <dbReference type="Rhea" id="RHEA:79407"/>
        <dbReference type="ChEBI" id="CHEBI:191202"/>
    </reaction>
</comment>
<evidence type="ECO:0000256" key="14">
    <source>
        <dbReference type="ARBA" id="ARBA00044898"/>
    </source>
</evidence>
<dbReference type="Gene3D" id="1.20.1250.20">
    <property type="entry name" value="MFS general substrate transporter like domains"/>
    <property type="match status" value="2"/>
</dbReference>
<keyword evidence="28" id="KW-1185">Reference proteome</keyword>
<comment type="catalytic activity">
    <reaction evidence="19">
        <text>L-alanyl-L-lysine(out) = L-alanyl-L-lysine(in)</text>
        <dbReference type="Rhea" id="RHEA:79415"/>
        <dbReference type="ChEBI" id="CHEBI:192470"/>
    </reaction>
</comment>
<evidence type="ECO:0000256" key="12">
    <source>
        <dbReference type="ARBA" id="ARBA00044891"/>
    </source>
</evidence>
<evidence type="ECO:0000256" key="15">
    <source>
        <dbReference type="ARBA" id="ARBA00044899"/>
    </source>
</evidence>
<comment type="catalytic activity">
    <reaction evidence="8">
        <text>L-lysyl-L-alanine(out) = L-lysyl-L-alanine(in)</text>
        <dbReference type="Rhea" id="RHEA:79399"/>
        <dbReference type="ChEBI" id="CHEBI:229954"/>
    </reaction>
</comment>
<evidence type="ECO:0000256" key="5">
    <source>
        <dbReference type="ARBA" id="ARBA00022989"/>
    </source>
</evidence>
<dbReference type="Pfam" id="PF07690">
    <property type="entry name" value="MFS_1"/>
    <property type="match status" value="1"/>
</dbReference>
<dbReference type="GO" id="GO:0005765">
    <property type="term" value="C:lysosomal membrane"/>
    <property type="evidence" value="ECO:0007669"/>
    <property type="project" value="UniProtKB-SubCell"/>
</dbReference>
<evidence type="ECO:0000256" key="1">
    <source>
        <dbReference type="ARBA" id="ARBA00004155"/>
    </source>
</evidence>
<feature type="transmembrane region" description="Helical" evidence="26">
    <location>
        <begin position="88"/>
        <end position="107"/>
    </location>
</feature>
<evidence type="ECO:0000256" key="21">
    <source>
        <dbReference type="ARBA" id="ARBA00044985"/>
    </source>
</evidence>
<feature type="transmembrane region" description="Helical" evidence="26">
    <location>
        <begin position="54"/>
        <end position="76"/>
    </location>
</feature>
<keyword evidence="3" id="KW-0813">Transport</keyword>
<comment type="catalytic activity">
    <reaction evidence="17">
        <text>L-arginyl-glycine(out) = L-arginyl-glycine(in)</text>
        <dbReference type="Rhea" id="RHEA:79391"/>
        <dbReference type="ChEBI" id="CHEBI:229955"/>
    </reaction>
</comment>
<comment type="catalytic activity">
    <reaction evidence="10">
        <text>L-alpha-aminoacyl-L-arginine(out) = L-alpha-aminoacyl-L-arginine(in)</text>
        <dbReference type="Rhea" id="RHEA:79367"/>
        <dbReference type="ChEBI" id="CHEBI:229968"/>
    </reaction>
</comment>
<feature type="transmembrane region" description="Helical" evidence="26">
    <location>
        <begin position="412"/>
        <end position="432"/>
    </location>
</feature>
<proteinExistence type="inferred from homology"/>
<evidence type="ECO:0000256" key="16">
    <source>
        <dbReference type="ARBA" id="ARBA00044900"/>
    </source>
</evidence>
<dbReference type="SUPFAM" id="SSF103473">
    <property type="entry name" value="MFS general substrate transporter"/>
    <property type="match status" value="1"/>
</dbReference>
<feature type="transmembrane region" description="Helical" evidence="26">
    <location>
        <begin position="321"/>
        <end position="341"/>
    </location>
</feature>
<keyword evidence="4 26" id="KW-0812">Transmembrane</keyword>
<feature type="transmembrane region" description="Helical" evidence="26">
    <location>
        <begin position="183"/>
        <end position="201"/>
    </location>
</feature>
<evidence type="ECO:0000256" key="11">
    <source>
        <dbReference type="ARBA" id="ARBA00044884"/>
    </source>
</evidence>
<feature type="transmembrane region" description="Helical" evidence="26">
    <location>
        <begin position="290"/>
        <end position="314"/>
    </location>
</feature>
<evidence type="ECO:0000313" key="28">
    <source>
        <dbReference type="Proteomes" id="UP000054937"/>
    </source>
</evidence>
<feature type="transmembrane region" description="Helical" evidence="26">
    <location>
        <begin position="144"/>
        <end position="163"/>
    </location>
</feature>
<gene>
    <name evidence="27" type="ORF">PPERSA_03077</name>
</gene>
<evidence type="ECO:0000256" key="3">
    <source>
        <dbReference type="ARBA" id="ARBA00022448"/>
    </source>
</evidence>
<evidence type="ECO:0000256" key="6">
    <source>
        <dbReference type="ARBA" id="ARBA00023136"/>
    </source>
</evidence>
<evidence type="ECO:0000256" key="23">
    <source>
        <dbReference type="ARBA" id="ARBA00045709"/>
    </source>
</evidence>
<organism evidence="27 28">
    <name type="scientific">Pseudocohnilembus persalinus</name>
    <name type="common">Ciliate</name>
    <dbReference type="NCBI Taxonomy" id="266149"/>
    <lineage>
        <taxon>Eukaryota</taxon>
        <taxon>Sar</taxon>
        <taxon>Alveolata</taxon>
        <taxon>Ciliophora</taxon>
        <taxon>Intramacronucleata</taxon>
        <taxon>Oligohymenophorea</taxon>
        <taxon>Scuticociliatia</taxon>
        <taxon>Philasterida</taxon>
        <taxon>Pseudocohnilembidae</taxon>
        <taxon>Pseudocohnilembus</taxon>
    </lineage>
</organism>
<comment type="function">
    <text evidence="23">Lysosomal dipeptide uniporter that selectively exports lysine, arginine or histidine-containing dipeptides with a net positive charge from the lysosome lumen into the cytosol. Could play a role in a specific type of protein O-glycosylation indirectly regulating macrophages migration and tissue invasion. Also essential for liver homeostasis.</text>
</comment>
<comment type="subcellular location">
    <subcellularLocation>
        <location evidence="1">Lysosome membrane</location>
        <topology evidence="1">Multi-pass membrane protein</topology>
    </subcellularLocation>
</comment>
<keyword evidence="6 26" id="KW-0472">Membrane</keyword>
<evidence type="ECO:0000313" key="27">
    <source>
        <dbReference type="EMBL" id="KRX02986.1"/>
    </source>
</evidence>
<evidence type="ECO:0000256" key="2">
    <source>
        <dbReference type="ARBA" id="ARBA00008335"/>
    </source>
</evidence>
<comment type="catalytic activity">
    <reaction evidence="15">
        <text>L-arginyl-L-alpha-amino acid(out) = L-arginyl-L-alpha-amino acid(in)</text>
        <dbReference type="Rhea" id="RHEA:79371"/>
        <dbReference type="ChEBI" id="CHEBI:84315"/>
    </reaction>
</comment>
<dbReference type="EMBL" id="LDAU01000147">
    <property type="protein sequence ID" value="KRX02986.1"/>
    <property type="molecule type" value="Genomic_DNA"/>
</dbReference>
<comment type="catalytic activity">
    <reaction evidence="18">
        <text>L-histidyl-L-alpha-amino acid(out) = L-histidyl-L-alpha-amino acid(in)</text>
        <dbReference type="Rhea" id="RHEA:79379"/>
        <dbReference type="ChEBI" id="CHEBI:229964"/>
    </reaction>
</comment>
<comment type="catalytic activity">
    <reaction evidence="14">
        <text>L-aspartyl-L-lysine(out) = L-aspartyl-L-lysine(in)</text>
        <dbReference type="Rhea" id="RHEA:79411"/>
        <dbReference type="ChEBI" id="CHEBI:229953"/>
    </reaction>
</comment>
<evidence type="ECO:0000256" key="10">
    <source>
        <dbReference type="ARBA" id="ARBA00044881"/>
    </source>
</evidence>
<feature type="transmembrane region" description="Helical" evidence="26">
    <location>
        <begin position="113"/>
        <end position="132"/>
    </location>
</feature>
<evidence type="ECO:0000256" key="4">
    <source>
        <dbReference type="ARBA" id="ARBA00022692"/>
    </source>
</evidence>
<accession>A0A0V0QLE6</accession>
<feature type="transmembrane region" description="Helical" evidence="26">
    <location>
        <begin position="15"/>
        <end position="34"/>
    </location>
</feature>
<dbReference type="InterPro" id="IPR052187">
    <property type="entry name" value="MFSD1"/>
</dbReference>
<comment type="caution">
    <text evidence="27">The sequence shown here is derived from an EMBL/GenBank/DDBJ whole genome shotgun (WGS) entry which is preliminary data.</text>
</comment>
<protein>
    <recommendedName>
        <fullName evidence="21">Lysosomal dipeptide transporter MFSD1</fullName>
    </recommendedName>
    <alternativeName>
        <fullName evidence="22">Major facilitator superfamily domain-containing protein 1</fullName>
    </alternativeName>
</protein>
<evidence type="ECO:0000256" key="17">
    <source>
        <dbReference type="ARBA" id="ARBA00044903"/>
    </source>
</evidence>
<evidence type="ECO:0000256" key="8">
    <source>
        <dbReference type="ARBA" id="ARBA00044876"/>
    </source>
</evidence>
<keyword evidence="25" id="KW-0175">Coiled coil</keyword>
<keyword evidence="5 26" id="KW-1133">Transmembrane helix</keyword>